<sequence length="475" mass="53802">MRTLEERRVGNGYYKYHGQKGHTTNECIQLRQLIDKLVKEGRLDHLVKNIKEGKDKQKSGGKKDTPKDKATIYMVQSWQQKTRQKVGQKFSRRSEISFPTLTADNTVVEPLTIEINAGGHDIHHMYPSPYNGLIGRPRISAIRAVPSTAHGMLKFPIDGVIVTIYNTTIPPRECNTALINRGVAAVLAERDADRSRNGTEGVIGLTRWLEKMEYVFQISNCIVACQVKFASCTMQGSILTWWNSHMRAVGQDVAYAMPWATLKRMITDKYYPRELALMCDRMFPEESAKVERYIGGLPNMIHGSFKASKPLSMQEAIKFATEMMDKKMLTHAECQAEHKRKFNDTLRNTQHQQQPPKRNNVPVTRSTWVLFEEGDLVWIHLRCAWFPQGRFSKLHPCADGPFCILKKINDNTYKVELPGHYGVSDTFNVSDLSPYTPNADFDDDSGSSRFLEGEDDTDQEGSPLSPTQAGPLESG</sequence>
<protein>
    <submittedName>
        <fullName evidence="3">Reverse transcriptase domain-containing protein</fullName>
    </submittedName>
</protein>
<feature type="domain" description="Tf2-1-like SH3-like" evidence="2">
    <location>
        <begin position="374"/>
        <end position="435"/>
    </location>
</feature>
<evidence type="ECO:0000256" key="1">
    <source>
        <dbReference type="SAM" id="MobiDB-lite"/>
    </source>
</evidence>
<gene>
    <name evidence="3" type="ORF">Tci_051064</name>
</gene>
<name>A0A6L2MYN6_TANCI</name>
<comment type="caution">
    <text evidence="3">The sequence shown here is derived from an EMBL/GenBank/DDBJ whole genome shotgun (WGS) entry which is preliminary data.</text>
</comment>
<accession>A0A6L2MYN6</accession>
<evidence type="ECO:0000259" key="2">
    <source>
        <dbReference type="Pfam" id="PF24626"/>
    </source>
</evidence>
<dbReference type="AlphaFoldDB" id="A0A6L2MYN6"/>
<dbReference type="EMBL" id="BKCJ010007801">
    <property type="protein sequence ID" value="GEU79086.1"/>
    <property type="molecule type" value="Genomic_DNA"/>
</dbReference>
<keyword evidence="3" id="KW-0695">RNA-directed DNA polymerase</keyword>
<dbReference type="InterPro" id="IPR056924">
    <property type="entry name" value="SH3_Tf2-1"/>
</dbReference>
<feature type="region of interest" description="Disordered" evidence="1">
    <location>
        <begin position="434"/>
        <end position="475"/>
    </location>
</feature>
<reference evidence="3" key="1">
    <citation type="journal article" date="2019" name="Sci. Rep.">
        <title>Draft genome of Tanacetum cinerariifolium, the natural source of mosquito coil.</title>
        <authorList>
            <person name="Yamashiro T."/>
            <person name="Shiraishi A."/>
            <person name="Satake H."/>
            <person name="Nakayama K."/>
        </authorList>
    </citation>
    <scope>NUCLEOTIDE SEQUENCE</scope>
</reference>
<evidence type="ECO:0000313" key="3">
    <source>
        <dbReference type="EMBL" id="GEU79086.1"/>
    </source>
</evidence>
<organism evidence="3">
    <name type="scientific">Tanacetum cinerariifolium</name>
    <name type="common">Dalmatian daisy</name>
    <name type="synonym">Chrysanthemum cinerariifolium</name>
    <dbReference type="NCBI Taxonomy" id="118510"/>
    <lineage>
        <taxon>Eukaryota</taxon>
        <taxon>Viridiplantae</taxon>
        <taxon>Streptophyta</taxon>
        <taxon>Embryophyta</taxon>
        <taxon>Tracheophyta</taxon>
        <taxon>Spermatophyta</taxon>
        <taxon>Magnoliopsida</taxon>
        <taxon>eudicotyledons</taxon>
        <taxon>Gunneridae</taxon>
        <taxon>Pentapetalae</taxon>
        <taxon>asterids</taxon>
        <taxon>campanulids</taxon>
        <taxon>Asterales</taxon>
        <taxon>Asteraceae</taxon>
        <taxon>Asteroideae</taxon>
        <taxon>Anthemideae</taxon>
        <taxon>Anthemidinae</taxon>
        <taxon>Tanacetum</taxon>
    </lineage>
</organism>
<proteinExistence type="predicted"/>
<keyword evidence="3" id="KW-0548">Nucleotidyltransferase</keyword>
<dbReference type="GO" id="GO:0003964">
    <property type="term" value="F:RNA-directed DNA polymerase activity"/>
    <property type="evidence" value="ECO:0007669"/>
    <property type="project" value="UniProtKB-KW"/>
</dbReference>
<keyword evidence="3" id="KW-0808">Transferase</keyword>
<dbReference type="Pfam" id="PF24626">
    <property type="entry name" value="SH3_Tf2-1"/>
    <property type="match status" value="1"/>
</dbReference>